<organism evidence="1 2">
    <name type="scientific">Pseudoalteromonas denitrificans DSM 6059</name>
    <dbReference type="NCBI Taxonomy" id="1123010"/>
    <lineage>
        <taxon>Bacteria</taxon>
        <taxon>Pseudomonadati</taxon>
        <taxon>Pseudomonadota</taxon>
        <taxon>Gammaproteobacteria</taxon>
        <taxon>Alteromonadales</taxon>
        <taxon>Pseudoalteromonadaceae</taxon>
        <taxon>Pseudoalteromonas</taxon>
    </lineage>
</organism>
<reference evidence="1 2" key="1">
    <citation type="submission" date="2016-10" db="EMBL/GenBank/DDBJ databases">
        <authorList>
            <person name="de Groot N.N."/>
        </authorList>
    </citation>
    <scope>NUCLEOTIDE SEQUENCE [LARGE SCALE GENOMIC DNA]</scope>
    <source>
        <strain evidence="1 2">DSM 6059</strain>
    </source>
</reference>
<dbReference type="Proteomes" id="UP000198862">
    <property type="component" value="Unassembled WGS sequence"/>
</dbReference>
<evidence type="ECO:0000313" key="2">
    <source>
        <dbReference type="Proteomes" id="UP000198862"/>
    </source>
</evidence>
<protein>
    <submittedName>
        <fullName evidence="1">Uncharacterized protein</fullName>
    </submittedName>
</protein>
<gene>
    <name evidence="1" type="ORF">SAMN02745724_01984</name>
</gene>
<keyword evidence="2" id="KW-1185">Reference proteome</keyword>
<name>A0A1I1KHX8_9GAMM</name>
<proteinExistence type="predicted"/>
<dbReference type="RefSeq" id="WP_218156495.1">
    <property type="nucleotide sequence ID" value="NZ_FOLO01000012.1"/>
</dbReference>
<accession>A0A1I1KHX8</accession>
<evidence type="ECO:0000313" key="1">
    <source>
        <dbReference type="EMBL" id="SFC57030.1"/>
    </source>
</evidence>
<dbReference type="AlphaFoldDB" id="A0A1I1KHX8"/>
<dbReference type="EMBL" id="FOLO01000012">
    <property type="protein sequence ID" value="SFC57030.1"/>
    <property type="molecule type" value="Genomic_DNA"/>
</dbReference>
<sequence length="69" mass="7591">MVNAFINGFSKECKFYTNYDGSFACISNSFLDVAIIMEDNDGVTGFVSRRLSAAITRQACDGFYVLTAL</sequence>